<gene>
    <name evidence="2" type="ORF">SAMN05421870_101763</name>
</gene>
<dbReference type="InterPro" id="IPR016040">
    <property type="entry name" value="NAD(P)-bd_dom"/>
</dbReference>
<dbReference type="PANTHER" id="PTHR43162">
    <property type="match status" value="1"/>
</dbReference>
<dbReference type="STRING" id="943816.AN217_08350"/>
<dbReference type="AlphaFoldDB" id="A0A1H9NZR7"/>
<reference evidence="3" key="1">
    <citation type="submission" date="2016-10" db="EMBL/GenBank/DDBJ databases">
        <authorList>
            <person name="Varghese N."/>
            <person name="Submissions S."/>
        </authorList>
    </citation>
    <scope>NUCLEOTIDE SEQUENCE [LARGE SCALE GENOMIC DNA]</scope>
    <source>
        <strain evidence="3">CGMCC 4.6825</strain>
    </source>
</reference>
<keyword evidence="3" id="KW-1185">Reference proteome</keyword>
<dbReference type="InterPro" id="IPR051604">
    <property type="entry name" value="Ergot_Alk_Oxidoreductase"/>
</dbReference>
<dbReference type="SUPFAM" id="SSF51735">
    <property type="entry name" value="NAD(P)-binding Rossmann-fold domains"/>
    <property type="match status" value="1"/>
</dbReference>
<organism evidence="2 3">
    <name type="scientific">Streptomyces qinglanensis</name>
    <dbReference type="NCBI Taxonomy" id="943816"/>
    <lineage>
        <taxon>Bacteria</taxon>
        <taxon>Bacillati</taxon>
        <taxon>Actinomycetota</taxon>
        <taxon>Actinomycetes</taxon>
        <taxon>Kitasatosporales</taxon>
        <taxon>Streptomycetaceae</taxon>
        <taxon>Streptomyces</taxon>
    </lineage>
</organism>
<proteinExistence type="predicted"/>
<feature type="domain" description="NAD(P)-binding" evidence="1">
    <location>
        <begin position="36"/>
        <end position="194"/>
    </location>
</feature>
<name>A0A1H9NZR7_9ACTN</name>
<evidence type="ECO:0000313" key="2">
    <source>
        <dbReference type="EMBL" id="SER40823.1"/>
    </source>
</evidence>
<evidence type="ECO:0000259" key="1">
    <source>
        <dbReference type="Pfam" id="PF13460"/>
    </source>
</evidence>
<accession>A0A1H9NZR7</accession>
<evidence type="ECO:0000313" key="3">
    <source>
        <dbReference type="Proteomes" id="UP000182841"/>
    </source>
</evidence>
<dbReference type="Gene3D" id="3.40.50.720">
    <property type="entry name" value="NAD(P)-binding Rossmann-like Domain"/>
    <property type="match status" value="1"/>
</dbReference>
<protein>
    <submittedName>
        <fullName evidence="2">Uncharacterized conserved protein YbjT, contains NAD(P)-binding and DUF2867 domains</fullName>
    </submittedName>
</protein>
<dbReference type="InterPro" id="IPR036291">
    <property type="entry name" value="NAD(P)-bd_dom_sf"/>
</dbReference>
<dbReference type="Gene3D" id="3.90.25.10">
    <property type="entry name" value="UDP-galactose 4-epimerase, domain 1"/>
    <property type="match status" value="1"/>
</dbReference>
<dbReference type="Pfam" id="PF13460">
    <property type="entry name" value="NAD_binding_10"/>
    <property type="match status" value="1"/>
</dbReference>
<dbReference type="Proteomes" id="UP000182841">
    <property type="component" value="Unassembled WGS sequence"/>
</dbReference>
<dbReference type="PANTHER" id="PTHR43162:SF1">
    <property type="entry name" value="PRESTALK A DIFFERENTIATION PROTEIN A"/>
    <property type="match status" value="1"/>
</dbReference>
<dbReference type="EMBL" id="FOGO01000001">
    <property type="protein sequence ID" value="SER40823.1"/>
    <property type="molecule type" value="Genomic_DNA"/>
</dbReference>
<sequence>MSSGARTALACGMTQQKNEKAAERQHAQDPVLVLCGTGKNGSRVVEQLHARGCPVRVGSRTGEPPFDWEDPGTWDAALAGVGAVFVVCQPDVGAPGVADAVRAFGARAAAAGVRRLVLLSARGEDLALPAERAVRDAGTEWTILRTSWFFQNFSEGVFLPSVLEGELPFPAGEVREPFIDADDIAEVAAAALTEEGHHARVHELTGPRLLTFGEAAAEVAAAGGPAVRYVPVALREYAEELAGQGLPPELVAFLGELFAQLLDGRNASVTDGVQQVLGRPARDVRDAAREAARRGAWRA</sequence>